<dbReference type="InParanoid" id="A0A212RSW7"/>
<dbReference type="Proteomes" id="UP000197025">
    <property type="component" value="Unassembled WGS sequence"/>
</dbReference>
<name>A0A212RSW7_9CHLR</name>
<dbReference type="OrthoDB" id="9813713at2"/>
<evidence type="ECO:0000313" key="1">
    <source>
        <dbReference type="EMBL" id="SNB75597.1"/>
    </source>
</evidence>
<organism evidence="1 2">
    <name type="scientific">Thermoflexus hugenholtzii JAD2</name>
    <dbReference type="NCBI Taxonomy" id="877466"/>
    <lineage>
        <taxon>Bacteria</taxon>
        <taxon>Bacillati</taxon>
        <taxon>Chloroflexota</taxon>
        <taxon>Thermoflexia</taxon>
        <taxon>Thermoflexales</taxon>
        <taxon>Thermoflexaceae</taxon>
        <taxon>Thermoflexus</taxon>
    </lineage>
</organism>
<protein>
    <submittedName>
        <fullName evidence="1">Predicted thiol-disulfide oxidoreductase YuxK, DCC family</fullName>
    </submittedName>
</protein>
<accession>A0A212RSW7</accession>
<dbReference type="GO" id="GO:0015035">
    <property type="term" value="F:protein-disulfide reductase activity"/>
    <property type="evidence" value="ECO:0007669"/>
    <property type="project" value="InterPro"/>
</dbReference>
<dbReference type="InterPro" id="IPR007263">
    <property type="entry name" value="DCC1-like"/>
</dbReference>
<dbReference type="Pfam" id="PF04134">
    <property type="entry name" value="DCC1-like"/>
    <property type="match status" value="1"/>
</dbReference>
<gene>
    <name evidence="1" type="ORF">SAMN02746019_00020070</name>
</gene>
<proteinExistence type="predicted"/>
<dbReference type="AlphaFoldDB" id="A0A212RSW7"/>
<reference evidence="2" key="1">
    <citation type="submission" date="2017-06" db="EMBL/GenBank/DDBJ databases">
        <authorList>
            <person name="Varghese N."/>
            <person name="Submissions S."/>
        </authorList>
    </citation>
    <scope>NUCLEOTIDE SEQUENCE [LARGE SCALE GENOMIC DNA]</scope>
    <source>
        <strain evidence="2">JAD2</strain>
    </source>
</reference>
<dbReference type="EMBL" id="FYEK01000077">
    <property type="protein sequence ID" value="SNB75597.1"/>
    <property type="molecule type" value="Genomic_DNA"/>
</dbReference>
<dbReference type="RefSeq" id="WP_159461781.1">
    <property type="nucleotide sequence ID" value="NZ_FYEK01000077.1"/>
</dbReference>
<evidence type="ECO:0000313" key="2">
    <source>
        <dbReference type="Proteomes" id="UP000197025"/>
    </source>
</evidence>
<sequence length="128" mass="14538">MGEIVLIFDGWCGFCTRAARWIRRWDRRGRVRLVPCQRPGAPERYGLTRAQCEEAAWAITPDGQRHRGAAAVLAALDGALGWPGLLRLYAFPPIRWLVDGLYEQIAWHRGRLPGVRPYCEEHPEECGA</sequence>
<keyword evidence="2" id="KW-1185">Reference proteome</keyword>